<dbReference type="AlphaFoldDB" id="A0A0J7M2T9"/>
<dbReference type="STRING" id="1658765.Msub_11547"/>
<accession>A0A0J7M2T9</accession>
<evidence type="ECO:0000313" key="2">
    <source>
        <dbReference type="EMBL" id="KMQ75345.1"/>
    </source>
</evidence>
<dbReference type="Gene3D" id="3.30.1380.10">
    <property type="match status" value="1"/>
</dbReference>
<dbReference type="OrthoDB" id="5242612at2"/>
<gene>
    <name evidence="2" type="ORF">Msub_11547</name>
    <name evidence="3" type="ORF">Msub_13216</name>
</gene>
<dbReference type="InterPro" id="IPR009045">
    <property type="entry name" value="Zn_M74/Hedgehog-like"/>
</dbReference>
<reference evidence="2 4" key="1">
    <citation type="submission" date="2015-06" db="EMBL/GenBank/DDBJ databases">
        <title>Marinobacter subterrani, a genetically tractable neutrophilic iron-oxidizing strain isolated from the Soudan Iron Mine.</title>
        <authorList>
            <person name="Bonis B.M."/>
            <person name="Gralnick J.A."/>
        </authorList>
    </citation>
    <scope>NUCLEOTIDE SEQUENCE [LARGE SCALE GENOMIC DNA]</scope>
    <source>
        <strain evidence="2 4">JG233</strain>
    </source>
</reference>
<dbReference type="SUPFAM" id="SSF55166">
    <property type="entry name" value="Hedgehog/DD-peptidase"/>
    <property type="match status" value="1"/>
</dbReference>
<sequence length="118" mass="13091">MSQISKNFQRAEFACKCGCGFDTVDAVLLRVVQDVRKHFNAPITITSGCRCESHNANVGGSPNSQHLRGRAADIQVEGVDPPLVSQWLEKTYPDLSIGRYDTFTHIDTRTNGPARWRG</sequence>
<proteinExistence type="predicted"/>
<dbReference type="InterPro" id="IPR013230">
    <property type="entry name" value="Peptidase_M15A_C"/>
</dbReference>
<name>A0A0J7M2T9_9GAMM</name>
<dbReference type="Proteomes" id="UP000036102">
    <property type="component" value="Unassembled WGS sequence"/>
</dbReference>
<dbReference type="PATRIC" id="fig|1658765.3.peg.1540"/>
<organism evidence="2 4">
    <name type="scientific">Marinobacter subterrani</name>
    <dbReference type="NCBI Taxonomy" id="1658765"/>
    <lineage>
        <taxon>Bacteria</taxon>
        <taxon>Pseudomonadati</taxon>
        <taxon>Pseudomonadota</taxon>
        <taxon>Gammaproteobacteria</taxon>
        <taxon>Pseudomonadales</taxon>
        <taxon>Marinobacteraceae</taxon>
        <taxon>Marinobacter</taxon>
    </lineage>
</organism>
<keyword evidence="4" id="KW-1185">Reference proteome</keyword>
<dbReference type="EMBL" id="LFBU01000001">
    <property type="protein sequence ID" value="KMQ77001.1"/>
    <property type="molecule type" value="Genomic_DNA"/>
</dbReference>
<feature type="domain" description="Peptidase M15A C-terminal" evidence="1">
    <location>
        <begin position="6"/>
        <end position="107"/>
    </location>
</feature>
<evidence type="ECO:0000313" key="4">
    <source>
        <dbReference type="Proteomes" id="UP000036102"/>
    </source>
</evidence>
<dbReference type="Pfam" id="PF08291">
    <property type="entry name" value="Peptidase_M15_3"/>
    <property type="match status" value="1"/>
</dbReference>
<evidence type="ECO:0000313" key="3">
    <source>
        <dbReference type="EMBL" id="KMQ77001.1"/>
    </source>
</evidence>
<dbReference type="EMBL" id="LFBU01000001">
    <property type="protein sequence ID" value="KMQ75345.1"/>
    <property type="molecule type" value="Genomic_DNA"/>
</dbReference>
<protein>
    <submittedName>
        <fullName evidence="2">Peptidase M15</fullName>
    </submittedName>
</protein>
<dbReference type="RefSeq" id="WP_048495447.1">
    <property type="nucleotide sequence ID" value="NZ_LFBU01000001.1"/>
</dbReference>
<evidence type="ECO:0000259" key="1">
    <source>
        <dbReference type="Pfam" id="PF08291"/>
    </source>
</evidence>
<comment type="caution">
    <text evidence="2">The sequence shown here is derived from an EMBL/GenBank/DDBJ whole genome shotgun (WGS) entry which is preliminary data.</text>
</comment>